<keyword evidence="6" id="KW-0560">Oxidoreductase</keyword>
<proteinExistence type="inferred from homology"/>
<dbReference type="AlphaFoldDB" id="A0A1E3PPL1"/>
<gene>
    <name evidence="14" type="ORF">NADFUDRAFT_49784</name>
</gene>
<accession>A0A1E3PPL1</accession>
<keyword evidence="5" id="KW-0521">NADP</keyword>
<dbReference type="GO" id="GO:0019344">
    <property type="term" value="P:cysteine biosynthetic process"/>
    <property type="evidence" value="ECO:0007669"/>
    <property type="project" value="UniProtKB-KW"/>
</dbReference>
<dbReference type="PIRSF" id="PIRSF000857">
    <property type="entry name" value="PAPS_reductase"/>
    <property type="match status" value="1"/>
</dbReference>
<dbReference type="SUPFAM" id="SSF52402">
    <property type="entry name" value="Adenine nucleotide alpha hydrolases-like"/>
    <property type="match status" value="1"/>
</dbReference>
<keyword evidence="8" id="KW-0198">Cysteine biosynthesis</keyword>
<sequence length="277" mass="31050">MTAPSTTCTAAIASTKLQLEHINARLQNFSPQEIIEWAITTIPNLYQTTAFGLTGLATIDMVSKMPSKVTLGKAHPIDLIFVDTLYHFDETLALVDNLKAKYPPANIHIYKPDGCESRRDFEKVYGENMWETAENLYDYLVKVEPAHRAYKELNVAAVLTGRRRSQGGARGDLAIIEIEEETGTIKINPLANWSFQQVKDYVDQNDVPYNSLLDKGYRSVGDFHSTQPVKEGEDERAGRWKGKNKTECGIHASSRFAQYIAVKKMNATGTVFDKLSL</sequence>
<dbReference type="Proteomes" id="UP000095009">
    <property type="component" value="Unassembled WGS sequence"/>
</dbReference>
<evidence type="ECO:0000256" key="7">
    <source>
        <dbReference type="ARBA" id="ARBA00023167"/>
    </source>
</evidence>
<dbReference type="FunFam" id="3.40.50.620:FF:000151">
    <property type="entry name" value="Phosphoadenosine phosphosulfate reductase"/>
    <property type="match status" value="1"/>
</dbReference>
<feature type="domain" description="Phosphoadenosine phosphosulphate reductase" evidence="13">
    <location>
        <begin position="45"/>
        <end position="228"/>
    </location>
</feature>
<dbReference type="InterPro" id="IPR002500">
    <property type="entry name" value="PAPS_reduct_dom"/>
</dbReference>
<evidence type="ECO:0000313" key="15">
    <source>
        <dbReference type="Proteomes" id="UP000095009"/>
    </source>
</evidence>
<dbReference type="InterPro" id="IPR004511">
    <property type="entry name" value="PAPS/APS_Rdtase"/>
</dbReference>
<evidence type="ECO:0000256" key="2">
    <source>
        <dbReference type="ARBA" id="ARBA00009732"/>
    </source>
</evidence>
<comment type="catalytic activity">
    <reaction evidence="9">
        <text>[thioredoxin]-disulfide + sulfite + adenosine 3',5'-bisphosphate + 2 H(+) = [thioredoxin]-dithiol + 3'-phosphoadenylyl sulfate</text>
        <dbReference type="Rhea" id="RHEA:11724"/>
        <dbReference type="Rhea" id="RHEA-COMP:10698"/>
        <dbReference type="Rhea" id="RHEA-COMP:10700"/>
        <dbReference type="ChEBI" id="CHEBI:15378"/>
        <dbReference type="ChEBI" id="CHEBI:17359"/>
        <dbReference type="ChEBI" id="CHEBI:29950"/>
        <dbReference type="ChEBI" id="CHEBI:50058"/>
        <dbReference type="ChEBI" id="CHEBI:58339"/>
        <dbReference type="ChEBI" id="CHEBI:58343"/>
        <dbReference type="EC" id="1.8.4.8"/>
    </reaction>
</comment>
<evidence type="ECO:0000256" key="10">
    <source>
        <dbReference type="ARBA" id="ARBA00078053"/>
    </source>
</evidence>
<dbReference type="NCBIfam" id="TIGR02057">
    <property type="entry name" value="PAPS_reductase"/>
    <property type="match status" value="1"/>
</dbReference>
<dbReference type="EMBL" id="KV454407">
    <property type="protein sequence ID" value="ODQ67351.1"/>
    <property type="molecule type" value="Genomic_DNA"/>
</dbReference>
<evidence type="ECO:0000256" key="6">
    <source>
        <dbReference type="ARBA" id="ARBA00023002"/>
    </source>
</evidence>
<name>A0A1E3PPL1_9ASCO</name>
<keyword evidence="4" id="KW-0028">Amino-acid biosynthesis</keyword>
<dbReference type="Pfam" id="PF01507">
    <property type="entry name" value="PAPS_reduct"/>
    <property type="match status" value="1"/>
</dbReference>
<dbReference type="PANTHER" id="PTHR46509:SF1">
    <property type="entry name" value="PHOSPHOADENOSINE PHOSPHOSULFATE REDUCTASE"/>
    <property type="match status" value="1"/>
</dbReference>
<comment type="pathway">
    <text evidence="1">Sulfur metabolism; hydrogen sulfide biosynthesis; sulfite from sulfate: step 3/3.</text>
</comment>
<keyword evidence="15" id="KW-1185">Reference proteome</keyword>
<organism evidence="14 15">
    <name type="scientific">Nadsonia fulvescens var. elongata DSM 6958</name>
    <dbReference type="NCBI Taxonomy" id="857566"/>
    <lineage>
        <taxon>Eukaryota</taxon>
        <taxon>Fungi</taxon>
        <taxon>Dikarya</taxon>
        <taxon>Ascomycota</taxon>
        <taxon>Saccharomycotina</taxon>
        <taxon>Dipodascomycetes</taxon>
        <taxon>Dipodascales</taxon>
        <taxon>Dipodascales incertae sedis</taxon>
        <taxon>Nadsonia</taxon>
    </lineage>
</organism>
<dbReference type="EC" id="1.8.4.8" evidence="3"/>
<dbReference type="GO" id="GO:0019379">
    <property type="term" value="P:sulfate assimilation, phosphoadenylyl sulfate reduction by phosphoadenylyl-sulfate reductase (thioredoxin)"/>
    <property type="evidence" value="ECO:0007669"/>
    <property type="project" value="InterPro"/>
</dbReference>
<evidence type="ECO:0000256" key="5">
    <source>
        <dbReference type="ARBA" id="ARBA00022857"/>
    </source>
</evidence>
<dbReference type="Gene3D" id="3.40.50.620">
    <property type="entry name" value="HUPs"/>
    <property type="match status" value="1"/>
</dbReference>
<evidence type="ECO:0000256" key="4">
    <source>
        <dbReference type="ARBA" id="ARBA00022605"/>
    </source>
</evidence>
<keyword evidence="7" id="KW-0486">Methionine biosynthesis</keyword>
<dbReference type="InterPro" id="IPR014729">
    <property type="entry name" value="Rossmann-like_a/b/a_fold"/>
</dbReference>
<dbReference type="HAMAP" id="MF_00063">
    <property type="entry name" value="CysH"/>
    <property type="match status" value="1"/>
</dbReference>
<dbReference type="STRING" id="857566.A0A1E3PPL1"/>
<dbReference type="NCBIfam" id="TIGR00434">
    <property type="entry name" value="cysH"/>
    <property type="match status" value="1"/>
</dbReference>
<evidence type="ECO:0000256" key="8">
    <source>
        <dbReference type="ARBA" id="ARBA00023192"/>
    </source>
</evidence>
<evidence type="ECO:0000256" key="3">
    <source>
        <dbReference type="ARBA" id="ARBA00013096"/>
    </source>
</evidence>
<dbReference type="NCBIfam" id="NF002537">
    <property type="entry name" value="PRK02090.1"/>
    <property type="match status" value="1"/>
</dbReference>
<dbReference type="PANTHER" id="PTHR46509">
    <property type="entry name" value="PHOSPHOADENOSINE PHOSPHOSULFATE REDUCTASE"/>
    <property type="match status" value="1"/>
</dbReference>
<evidence type="ECO:0000256" key="12">
    <source>
        <dbReference type="ARBA" id="ARBA00082553"/>
    </source>
</evidence>
<evidence type="ECO:0000256" key="11">
    <source>
        <dbReference type="ARBA" id="ARBA00082472"/>
    </source>
</evidence>
<evidence type="ECO:0000313" key="14">
    <source>
        <dbReference type="EMBL" id="ODQ67351.1"/>
    </source>
</evidence>
<dbReference type="GO" id="GO:0009086">
    <property type="term" value="P:methionine biosynthetic process"/>
    <property type="evidence" value="ECO:0007669"/>
    <property type="project" value="UniProtKB-KW"/>
</dbReference>
<dbReference type="GO" id="GO:0004604">
    <property type="term" value="F:phosphoadenylyl-sulfate reductase (thioredoxin) activity"/>
    <property type="evidence" value="ECO:0007669"/>
    <property type="project" value="UniProtKB-EC"/>
</dbReference>
<dbReference type="CDD" id="cd23945">
    <property type="entry name" value="PAPS_reductase"/>
    <property type="match status" value="1"/>
</dbReference>
<comment type="similarity">
    <text evidence="2">Belongs to the PAPS reductase family. CysH subfamily.</text>
</comment>
<dbReference type="OrthoDB" id="7869097at2759"/>
<evidence type="ECO:0000256" key="9">
    <source>
        <dbReference type="ARBA" id="ARBA00052536"/>
    </source>
</evidence>
<reference evidence="14 15" key="1">
    <citation type="journal article" date="2016" name="Proc. Natl. Acad. Sci. U.S.A.">
        <title>Comparative genomics of biotechnologically important yeasts.</title>
        <authorList>
            <person name="Riley R."/>
            <person name="Haridas S."/>
            <person name="Wolfe K.H."/>
            <person name="Lopes M.R."/>
            <person name="Hittinger C.T."/>
            <person name="Goeker M."/>
            <person name="Salamov A.A."/>
            <person name="Wisecaver J.H."/>
            <person name="Long T.M."/>
            <person name="Calvey C.H."/>
            <person name="Aerts A.L."/>
            <person name="Barry K.W."/>
            <person name="Choi C."/>
            <person name="Clum A."/>
            <person name="Coughlan A.Y."/>
            <person name="Deshpande S."/>
            <person name="Douglass A.P."/>
            <person name="Hanson S.J."/>
            <person name="Klenk H.-P."/>
            <person name="LaButti K.M."/>
            <person name="Lapidus A."/>
            <person name="Lindquist E.A."/>
            <person name="Lipzen A.M."/>
            <person name="Meier-Kolthoff J.P."/>
            <person name="Ohm R.A."/>
            <person name="Otillar R.P."/>
            <person name="Pangilinan J.L."/>
            <person name="Peng Y."/>
            <person name="Rokas A."/>
            <person name="Rosa C.A."/>
            <person name="Scheuner C."/>
            <person name="Sibirny A.A."/>
            <person name="Slot J.C."/>
            <person name="Stielow J.B."/>
            <person name="Sun H."/>
            <person name="Kurtzman C.P."/>
            <person name="Blackwell M."/>
            <person name="Grigoriev I.V."/>
            <person name="Jeffries T.W."/>
        </authorList>
    </citation>
    <scope>NUCLEOTIDE SEQUENCE [LARGE SCALE GENOMIC DNA]</scope>
    <source>
        <strain evidence="14 15">DSM 6958</strain>
    </source>
</reference>
<protein>
    <recommendedName>
        <fullName evidence="3">phosphoadenylyl-sulfate reductase (thioredoxin)</fullName>
        <ecNumber evidence="3">1.8.4.8</ecNumber>
    </recommendedName>
    <alternativeName>
        <fullName evidence="10">3'-phosphoadenylylsulfate reductase</fullName>
    </alternativeName>
    <alternativeName>
        <fullName evidence="12">PAPS reductase, thioredoxin dependent</fullName>
    </alternativeName>
    <alternativeName>
        <fullName evidence="11">PAdoPS reductase</fullName>
    </alternativeName>
</protein>
<dbReference type="GO" id="GO:0005737">
    <property type="term" value="C:cytoplasm"/>
    <property type="evidence" value="ECO:0007669"/>
    <property type="project" value="TreeGrafter"/>
</dbReference>
<dbReference type="InterPro" id="IPR011800">
    <property type="entry name" value="PAPS_reductase_CysH"/>
</dbReference>
<evidence type="ECO:0000256" key="1">
    <source>
        <dbReference type="ARBA" id="ARBA00004848"/>
    </source>
</evidence>
<evidence type="ECO:0000259" key="13">
    <source>
        <dbReference type="Pfam" id="PF01507"/>
    </source>
</evidence>